<keyword evidence="4" id="KW-1185">Reference proteome</keyword>
<dbReference type="InterPro" id="IPR000587">
    <property type="entry name" value="Creatinase_N"/>
</dbReference>
<evidence type="ECO:0000313" key="4">
    <source>
        <dbReference type="Proteomes" id="UP000256388"/>
    </source>
</evidence>
<dbReference type="PANTHER" id="PTHR46112">
    <property type="entry name" value="AMINOPEPTIDASE"/>
    <property type="match status" value="1"/>
</dbReference>
<proteinExistence type="predicted"/>
<dbReference type="OrthoDB" id="4850044at2"/>
<dbReference type="InterPro" id="IPR050659">
    <property type="entry name" value="Peptidase_M24B"/>
</dbReference>
<feature type="domain" description="Creatinase N-terminal" evidence="2">
    <location>
        <begin position="11"/>
        <end position="108"/>
    </location>
</feature>
<dbReference type="SUPFAM" id="SSF53092">
    <property type="entry name" value="Creatinase/prolidase N-terminal domain"/>
    <property type="match status" value="1"/>
</dbReference>
<sequence>MNRLDEVNLKVAKVRQFLDEQKLDAVLLGTNANFSWLTAGGDDHLEIIDKTGSAMIFVTKKDLTLIANNNEIDRLKAEALGEVAPLFDVEVPNWYDPQGTDSTLKKLASGLKYSADVPRAGALMVKDNFAKLRYDLTENEIERYRWLGQHTAAAVEAVAHEIVPGMNEHEIEAAMSAKMLADNIFPTVLLIATDERIFNFRHPIPSEKKLDKYAHLVLCARRWGLVISFTRCVYFGHAPADLKHKQEAAAFVDATFMSATQPGAVIGRILDQAKDAYAQQGFSNEWHYHHQGGLIGYEPREYIAFSESTQTVGVNQAFGWNPTVQGTKSEDSILVKENGLEILTLTNQWPAINVEIDGVVYPRPAILER</sequence>
<evidence type="ECO:0000259" key="1">
    <source>
        <dbReference type="Pfam" id="PF00557"/>
    </source>
</evidence>
<reference evidence="3 4" key="1">
    <citation type="submission" date="2018-08" db="EMBL/GenBank/DDBJ databases">
        <title>Genomic Encyclopedia of Type Strains, Phase IV (KMG-IV): sequencing the most valuable type-strain genomes for metagenomic binning, comparative biology and taxonomic classification.</title>
        <authorList>
            <person name="Goeker M."/>
        </authorList>
    </citation>
    <scope>NUCLEOTIDE SEQUENCE [LARGE SCALE GENOMIC DNA]</scope>
    <source>
        <strain evidence="3 4">DSM 23923</strain>
    </source>
</reference>
<dbReference type="Pfam" id="PF00557">
    <property type="entry name" value="Peptidase_M24"/>
    <property type="match status" value="1"/>
</dbReference>
<organism evidence="3 4">
    <name type="scientific">Pelolinea submarina</name>
    <dbReference type="NCBI Taxonomy" id="913107"/>
    <lineage>
        <taxon>Bacteria</taxon>
        <taxon>Bacillati</taxon>
        <taxon>Chloroflexota</taxon>
        <taxon>Anaerolineae</taxon>
        <taxon>Anaerolineales</taxon>
        <taxon>Anaerolineaceae</taxon>
        <taxon>Pelolinea</taxon>
    </lineage>
</organism>
<feature type="domain" description="Peptidase M24" evidence="1">
    <location>
        <begin position="145"/>
        <end position="336"/>
    </location>
</feature>
<evidence type="ECO:0000259" key="2">
    <source>
        <dbReference type="Pfam" id="PF01321"/>
    </source>
</evidence>
<dbReference type="Gene3D" id="3.90.230.10">
    <property type="entry name" value="Creatinase/methionine aminopeptidase superfamily"/>
    <property type="match status" value="1"/>
</dbReference>
<dbReference type="RefSeq" id="WP_116224833.1">
    <property type="nucleotide sequence ID" value="NZ_AP018437.1"/>
</dbReference>
<dbReference type="InterPro" id="IPR036005">
    <property type="entry name" value="Creatinase/aminopeptidase-like"/>
</dbReference>
<dbReference type="SUPFAM" id="SSF55920">
    <property type="entry name" value="Creatinase/aminopeptidase"/>
    <property type="match status" value="1"/>
</dbReference>
<protein>
    <submittedName>
        <fullName evidence="3">Antitoxin VapB</fullName>
    </submittedName>
</protein>
<name>A0A347ZQZ9_9CHLR</name>
<dbReference type="CDD" id="cd01066">
    <property type="entry name" value="APP_MetAP"/>
    <property type="match status" value="1"/>
</dbReference>
<dbReference type="PANTHER" id="PTHR46112:SF2">
    <property type="entry name" value="XAA-PRO AMINOPEPTIDASE P-RELATED"/>
    <property type="match status" value="1"/>
</dbReference>
<gene>
    <name evidence="3" type="ORF">DFR64_1608</name>
</gene>
<dbReference type="Proteomes" id="UP000256388">
    <property type="component" value="Unassembled WGS sequence"/>
</dbReference>
<dbReference type="EMBL" id="QUMS01000001">
    <property type="protein sequence ID" value="REG11716.1"/>
    <property type="molecule type" value="Genomic_DNA"/>
</dbReference>
<dbReference type="InterPro" id="IPR000994">
    <property type="entry name" value="Pept_M24"/>
</dbReference>
<dbReference type="Pfam" id="PF01321">
    <property type="entry name" value="Creatinase_N"/>
    <property type="match status" value="1"/>
</dbReference>
<accession>A0A347ZQZ9</accession>
<dbReference type="InterPro" id="IPR029149">
    <property type="entry name" value="Creatin/AminoP/Spt16_N"/>
</dbReference>
<evidence type="ECO:0000313" key="3">
    <source>
        <dbReference type="EMBL" id="REG11716.1"/>
    </source>
</evidence>
<dbReference type="AlphaFoldDB" id="A0A347ZQZ9"/>
<comment type="caution">
    <text evidence="3">The sequence shown here is derived from an EMBL/GenBank/DDBJ whole genome shotgun (WGS) entry which is preliminary data.</text>
</comment>